<evidence type="ECO:0000256" key="17">
    <source>
        <dbReference type="ARBA" id="ARBA00023204"/>
    </source>
</evidence>
<evidence type="ECO:0000256" key="1">
    <source>
        <dbReference type="ARBA" id="ARBA00001946"/>
    </source>
</evidence>
<dbReference type="SMART" id="SM00484">
    <property type="entry name" value="XPGI"/>
    <property type="match status" value="1"/>
</dbReference>
<keyword evidence="11" id="KW-0460">Magnesium</keyword>
<keyword evidence="8" id="KW-0227">DNA damage</keyword>
<keyword evidence="9" id="KW-0378">Hydrolase</keyword>
<comment type="subunit">
    <text evidence="21">Interacts with the MLH1-PMS2 heterodimer via MLH1. Interacts with MSH3. Interacts with the MSH2-MSH6 heterodimer via MSH2, and this interaction may increase the processivity of the 5'-&gt;3' exonuclease activity. Interacts with PCNA, and this interaction may both stimulate the cryptic 3'-&gt;5' exonuclease activity and suppress the 5'-&gt;3' exonuclease activity. Interacts with WRN, and this interaction stimulates both the 5'-&gt;3' exonuclease activity and cleavage of 5'-overhanging flap structures. Interacts with RECQL/RECQ1, and this interaction stimulates cleavage of 5'-overhanging flap structures. Interacts with DNA helicase ZGRF1; the interaction is increased following DNA damage induction.</text>
</comment>
<evidence type="ECO:0000256" key="6">
    <source>
        <dbReference type="ARBA" id="ARBA00022723"/>
    </source>
</evidence>
<keyword evidence="13" id="KW-0267">Excision nuclease</keyword>
<evidence type="ECO:0000256" key="18">
    <source>
        <dbReference type="ARBA" id="ARBA00023242"/>
    </source>
</evidence>
<evidence type="ECO:0000256" key="7">
    <source>
        <dbReference type="ARBA" id="ARBA00022759"/>
    </source>
</evidence>
<feature type="region of interest" description="Disordered" evidence="22">
    <location>
        <begin position="503"/>
        <end position="524"/>
    </location>
</feature>
<dbReference type="FunFam" id="3.40.50.1010:FF:000111">
    <property type="entry name" value="Exonuclease 1"/>
    <property type="match status" value="1"/>
</dbReference>
<dbReference type="InterPro" id="IPR006084">
    <property type="entry name" value="XPG/Rad2"/>
</dbReference>
<dbReference type="Proteomes" id="UP001295684">
    <property type="component" value="Unassembled WGS sequence"/>
</dbReference>
<gene>
    <name evidence="25" type="ORF">ECRASSUSDP1_LOCUS28901</name>
</gene>
<feature type="compositionally biased region" description="Basic residues" evidence="22">
    <location>
        <begin position="583"/>
        <end position="592"/>
    </location>
</feature>
<dbReference type="GO" id="GO:0035312">
    <property type="term" value="F:5'-3' DNA exonuclease activity"/>
    <property type="evidence" value="ECO:0007669"/>
    <property type="project" value="InterPro"/>
</dbReference>
<keyword evidence="16" id="KW-0496">Mitochondrion</keyword>
<reference evidence="25" key="1">
    <citation type="submission" date="2023-07" db="EMBL/GenBank/DDBJ databases">
        <authorList>
            <consortium name="AG Swart"/>
            <person name="Singh M."/>
            <person name="Singh A."/>
            <person name="Seah K."/>
            <person name="Emmerich C."/>
        </authorList>
    </citation>
    <scope>NUCLEOTIDE SEQUENCE</scope>
    <source>
        <strain evidence="25">DP1</strain>
    </source>
</reference>
<dbReference type="SUPFAM" id="SSF47807">
    <property type="entry name" value="5' to 3' exonuclease, C-terminal subdomain"/>
    <property type="match status" value="1"/>
</dbReference>
<dbReference type="InterPro" id="IPR036279">
    <property type="entry name" value="5-3_exonuclease_C_sf"/>
</dbReference>
<evidence type="ECO:0000256" key="12">
    <source>
        <dbReference type="ARBA" id="ARBA00022859"/>
    </source>
</evidence>
<dbReference type="EMBL" id="CAMPGE010029787">
    <property type="protein sequence ID" value="CAI2387272.1"/>
    <property type="molecule type" value="Genomic_DNA"/>
</dbReference>
<evidence type="ECO:0000256" key="11">
    <source>
        <dbReference type="ARBA" id="ARBA00022842"/>
    </source>
</evidence>
<dbReference type="PROSITE" id="PS00841">
    <property type="entry name" value="XPG_1"/>
    <property type="match status" value="1"/>
</dbReference>
<evidence type="ECO:0000259" key="23">
    <source>
        <dbReference type="SMART" id="SM00484"/>
    </source>
</evidence>
<evidence type="ECO:0000256" key="19">
    <source>
        <dbReference type="ARBA" id="ARBA00023254"/>
    </source>
</evidence>
<dbReference type="AlphaFoldDB" id="A0AAD1YCN5"/>
<dbReference type="InterPro" id="IPR006085">
    <property type="entry name" value="XPG_DNA_repair_N"/>
</dbReference>
<proteinExistence type="inferred from homology"/>
<dbReference type="SUPFAM" id="SSF88723">
    <property type="entry name" value="PIN domain-like"/>
    <property type="match status" value="1"/>
</dbReference>
<dbReference type="CDD" id="cd09908">
    <property type="entry name" value="H3TH_EXO1"/>
    <property type="match status" value="1"/>
</dbReference>
<dbReference type="InterPro" id="IPR008918">
    <property type="entry name" value="HhH2"/>
</dbReference>
<keyword evidence="17" id="KW-0234">DNA repair</keyword>
<dbReference type="SMART" id="SM00279">
    <property type="entry name" value="HhH2"/>
    <property type="match status" value="1"/>
</dbReference>
<dbReference type="InterPro" id="IPR044752">
    <property type="entry name" value="PIN-like_EXO1"/>
</dbReference>
<keyword evidence="15" id="KW-0238">DNA-binding</keyword>
<keyword evidence="12" id="KW-0391">Immunity</keyword>
<evidence type="ECO:0000256" key="9">
    <source>
        <dbReference type="ARBA" id="ARBA00022801"/>
    </source>
</evidence>
<dbReference type="PANTHER" id="PTHR11081">
    <property type="entry name" value="FLAP ENDONUCLEASE FAMILY MEMBER"/>
    <property type="match status" value="1"/>
</dbReference>
<comment type="subcellular location">
    <subcellularLocation>
        <location evidence="2">Nucleus</location>
    </subcellularLocation>
</comment>
<keyword evidence="5" id="KW-0540">Nuclease</keyword>
<dbReference type="InterPro" id="IPR006086">
    <property type="entry name" value="XPG-I_dom"/>
</dbReference>
<organism evidence="25 26">
    <name type="scientific">Euplotes crassus</name>
    <dbReference type="NCBI Taxonomy" id="5936"/>
    <lineage>
        <taxon>Eukaryota</taxon>
        <taxon>Sar</taxon>
        <taxon>Alveolata</taxon>
        <taxon>Ciliophora</taxon>
        <taxon>Intramacronucleata</taxon>
        <taxon>Spirotrichea</taxon>
        <taxon>Hypotrichia</taxon>
        <taxon>Euplotida</taxon>
        <taxon>Euplotidae</taxon>
        <taxon>Moneuplotes</taxon>
    </lineage>
</organism>
<evidence type="ECO:0000259" key="24">
    <source>
        <dbReference type="SMART" id="SM00485"/>
    </source>
</evidence>
<feature type="compositionally biased region" description="Polar residues" evidence="22">
    <location>
        <begin position="515"/>
        <end position="524"/>
    </location>
</feature>
<dbReference type="InterPro" id="IPR029060">
    <property type="entry name" value="PIN-like_dom_sf"/>
</dbReference>
<dbReference type="InterPro" id="IPR037315">
    <property type="entry name" value="EXO1_H3TH"/>
</dbReference>
<name>A0AAD1YCN5_EUPCR</name>
<evidence type="ECO:0000256" key="20">
    <source>
        <dbReference type="ARBA" id="ARBA00057694"/>
    </source>
</evidence>
<keyword evidence="14" id="KW-0007">Acetylation</keyword>
<sequence length="600" mass="68620">MGIKDLLKQLDEVKKNQSISVCKGKKIGVDAYCWLHKGTYNCSKEVINGKSYDKVVRYCNKRIDLMISKGVIPVIVFDGGKLLAKKKTEEERQETRNQKLQEAIRYEKTTGLCCSKKYDQAVDVTPRLARLWISSLRSRKIEYYVAPYEADAQLAYLYIRGIVSAVNTEDSDLLCFGVKRAFYKLDKNGRADEYDMTNYTKIKAFADFTDDMFKTACILSGCDYLPSIKGVGLKKAIKYVKKYETFDKIYPQLLEDFTSEVPDNYKDEFKKAYLTFHFQLVYCPEQKKIVNLNQVEGHPLEKWYREFEDSKFWGSFLPLDEAQKIARGDIDPITKETFKESDFPCVDGSSGQGYDKSKLADLWKRRSEFKTDAQFWSNYNKLKKAEGLTKNTNGKSKAKKNDGKKSSADSLNLETTKRSKKARSKALENLRNEQIFQLQNKIHKEDDENTANISFDYTSDSFSNITDSCKSPFALLKTNLLGLNVSDHEMIVDKKFQAMPQPSSLCPPKGLTKAQKPSQATSKTDYFSQMKTGMTLAEMADQEKTIIEIPDSPVQKSLTLATGKLSPSKTSLTDMLKQIHKDREKRKKQRTKIFRDGADS</sequence>
<dbReference type="PRINTS" id="PR00853">
    <property type="entry name" value="XPGRADSUPER"/>
</dbReference>
<feature type="domain" description="XPG N-terminal" evidence="24">
    <location>
        <begin position="1"/>
        <end position="99"/>
    </location>
</feature>
<protein>
    <recommendedName>
        <fullName evidence="27">Exonuclease 1</fullName>
    </recommendedName>
</protein>
<dbReference type="GO" id="GO:0051321">
    <property type="term" value="P:meiotic cell cycle"/>
    <property type="evidence" value="ECO:0007669"/>
    <property type="project" value="UniProtKB-KW"/>
</dbReference>
<comment type="caution">
    <text evidence="25">The sequence shown here is derived from an EMBL/GenBank/DDBJ whole genome shotgun (WGS) entry which is preliminary data.</text>
</comment>
<dbReference type="GO" id="GO:0003677">
    <property type="term" value="F:DNA binding"/>
    <property type="evidence" value="ECO:0007669"/>
    <property type="project" value="UniProtKB-KW"/>
</dbReference>
<evidence type="ECO:0000256" key="4">
    <source>
        <dbReference type="ARBA" id="ARBA00022553"/>
    </source>
</evidence>
<evidence type="ECO:0000256" key="15">
    <source>
        <dbReference type="ARBA" id="ARBA00023125"/>
    </source>
</evidence>
<evidence type="ECO:0000256" key="16">
    <source>
        <dbReference type="ARBA" id="ARBA00023128"/>
    </source>
</evidence>
<dbReference type="CDD" id="cd09857">
    <property type="entry name" value="PIN_EXO1"/>
    <property type="match status" value="1"/>
</dbReference>
<dbReference type="Gene3D" id="3.40.50.1010">
    <property type="entry name" value="5'-nuclease"/>
    <property type="match status" value="1"/>
</dbReference>
<evidence type="ECO:0000256" key="21">
    <source>
        <dbReference type="ARBA" id="ARBA00064664"/>
    </source>
</evidence>
<dbReference type="GO" id="GO:0002376">
    <property type="term" value="P:immune system process"/>
    <property type="evidence" value="ECO:0007669"/>
    <property type="project" value="UniProtKB-KW"/>
</dbReference>
<feature type="domain" description="XPG-I" evidence="23">
    <location>
        <begin position="137"/>
        <end position="204"/>
    </location>
</feature>
<evidence type="ECO:0000256" key="2">
    <source>
        <dbReference type="ARBA" id="ARBA00004123"/>
    </source>
</evidence>
<evidence type="ECO:0000313" key="25">
    <source>
        <dbReference type="EMBL" id="CAI2387272.1"/>
    </source>
</evidence>
<dbReference type="InterPro" id="IPR019974">
    <property type="entry name" value="XPG_CS"/>
</dbReference>
<keyword evidence="19" id="KW-0469">Meiosis</keyword>
<dbReference type="Pfam" id="PF00867">
    <property type="entry name" value="XPG_I"/>
    <property type="match status" value="1"/>
</dbReference>
<keyword evidence="6" id="KW-0479">Metal-binding</keyword>
<dbReference type="Gene3D" id="1.10.150.20">
    <property type="entry name" value="5' to 3' exonuclease, C-terminal subdomain"/>
    <property type="match status" value="1"/>
</dbReference>
<evidence type="ECO:0000256" key="5">
    <source>
        <dbReference type="ARBA" id="ARBA00022722"/>
    </source>
</evidence>
<dbReference type="GO" id="GO:0005634">
    <property type="term" value="C:nucleus"/>
    <property type="evidence" value="ECO:0007669"/>
    <property type="project" value="UniProtKB-SubCell"/>
</dbReference>
<dbReference type="Pfam" id="PF00752">
    <property type="entry name" value="XPG_N"/>
    <property type="match status" value="1"/>
</dbReference>
<accession>A0AAD1YCN5</accession>
<keyword evidence="26" id="KW-1185">Reference proteome</keyword>
<dbReference type="FunFam" id="1.10.150.20:FF:000011">
    <property type="entry name" value="exonuclease 1"/>
    <property type="match status" value="1"/>
</dbReference>
<evidence type="ECO:0000256" key="10">
    <source>
        <dbReference type="ARBA" id="ARBA00022839"/>
    </source>
</evidence>
<keyword evidence="4" id="KW-0597">Phosphoprotein</keyword>
<evidence type="ECO:0000256" key="13">
    <source>
        <dbReference type="ARBA" id="ARBA00022881"/>
    </source>
</evidence>
<dbReference type="GO" id="GO:0006281">
    <property type="term" value="P:DNA repair"/>
    <property type="evidence" value="ECO:0007669"/>
    <property type="project" value="UniProtKB-KW"/>
</dbReference>
<feature type="region of interest" description="Disordered" evidence="22">
    <location>
        <begin position="579"/>
        <end position="600"/>
    </location>
</feature>
<comment type="cofactor">
    <cofactor evidence="1">
        <name>Mg(2+)</name>
        <dbReference type="ChEBI" id="CHEBI:18420"/>
    </cofactor>
</comment>
<keyword evidence="18" id="KW-0539">Nucleus</keyword>
<comment type="similarity">
    <text evidence="3">Belongs to the XPG/RAD2 endonuclease family. EXO1 subfamily.</text>
</comment>
<dbReference type="SMART" id="SM00485">
    <property type="entry name" value="XPGN"/>
    <property type="match status" value="1"/>
</dbReference>
<dbReference type="GO" id="GO:0046872">
    <property type="term" value="F:metal ion binding"/>
    <property type="evidence" value="ECO:0007669"/>
    <property type="project" value="UniProtKB-KW"/>
</dbReference>
<evidence type="ECO:0000256" key="22">
    <source>
        <dbReference type="SAM" id="MobiDB-lite"/>
    </source>
</evidence>
<evidence type="ECO:0000256" key="8">
    <source>
        <dbReference type="ARBA" id="ARBA00022763"/>
    </source>
</evidence>
<evidence type="ECO:0008006" key="27">
    <source>
        <dbReference type="Google" id="ProtNLM"/>
    </source>
</evidence>
<evidence type="ECO:0000256" key="3">
    <source>
        <dbReference type="ARBA" id="ARBA00010563"/>
    </source>
</evidence>
<feature type="region of interest" description="Disordered" evidence="22">
    <location>
        <begin position="387"/>
        <end position="423"/>
    </location>
</feature>
<dbReference type="PANTHER" id="PTHR11081:SF9">
    <property type="entry name" value="FLAP ENDONUCLEASE 1"/>
    <property type="match status" value="1"/>
</dbReference>
<evidence type="ECO:0000313" key="26">
    <source>
        <dbReference type="Proteomes" id="UP001295684"/>
    </source>
</evidence>
<comment type="function">
    <text evidence="20">5'-&gt;3' double-stranded DNA exonuclease which may also possess a cryptic 3'-&gt;5' double-stranded DNA exonuclease activity. Functions in DNA mismatch repair (MMR) to excise mismatch-containing DNA tracts directed by strand breaks located either 5' or 3' to the mismatch. Also exhibits endonuclease activity against 5'-overhanging flap structures similar to those generated by displacement synthesis when DNA polymerase encounters the 5'-end of a downstream Okazaki fragment. Required for somatic hypermutation (SHM) and class switch recombination (CSR) of immunoglobulin genes. Essential for male and female meiosis.</text>
</comment>
<dbReference type="GO" id="GO:0017108">
    <property type="term" value="F:5'-flap endonuclease activity"/>
    <property type="evidence" value="ECO:0007669"/>
    <property type="project" value="TreeGrafter"/>
</dbReference>
<keyword evidence="10" id="KW-0269">Exonuclease</keyword>
<keyword evidence="7" id="KW-0255">Endonuclease</keyword>
<evidence type="ECO:0000256" key="14">
    <source>
        <dbReference type="ARBA" id="ARBA00022990"/>
    </source>
</evidence>